<dbReference type="Proteomes" id="UP001634394">
    <property type="component" value="Unassembled WGS sequence"/>
</dbReference>
<evidence type="ECO:0000256" key="1">
    <source>
        <dbReference type="SAM" id="Phobius"/>
    </source>
</evidence>
<dbReference type="PROSITE" id="PS50060">
    <property type="entry name" value="MAM_2"/>
    <property type="match status" value="1"/>
</dbReference>
<dbReference type="Pfam" id="PF00629">
    <property type="entry name" value="MAM"/>
    <property type="match status" value="1"/>
</dbReference>
<evidence type="ECO:0000256" key="2">
    <source>
        <dbReference type="SAM" id="SignalP"/>
    </source>
</evidence>
<keyword evidence="1" id="KW-1133">Transmembrane helix</keyword>
<dbReference type="Gene3D" id="2.60.120.200">
    <property type="match status" value="2"/>
</dbReference>
<feature type="chain" id="PRO_5044846722" description="MAM domain-containing protein" evidence="2">
    <location>
        <begin position="20"/>
        <end position="594"/>
    </location>
</feature>
<sequence length="594" mass="66811">MRKLGMNLILFAAFIPAYANPVDCDFENDSCSWSIEGFRRVSTNQLNITDGFNDNMHRNGSEWYLLFEATNESYATLRSTQTAIEGLQCLNFWYILRGSKQSHIQVFVQGIGRDNASAIWETSTTVPGWRPAFVELDVHYSVMIKIVIQGGPGESFTKIGIDDIVLKPASCLDCSFLDGLCSWDGKRWKVSTNVNYAVTEFQSTPDKSVLTSGSDVYPGEKCFSFKYQMKDFKRECIFIEVYSYDKISWSLVWSSHSQHKVQGWNEINATINVRTKSNIVIRFQHGNCFNVTYYISSISLKKQSCTETTTTFIRSPSTVIPMNCSKGAMTSNKTTNNFTTTFVKLNSTDMATSSLATSVNTSSYYAKDGVIIGIIIGALAFIVAVLLIATYLYRRRAASPNANMSKYRTVSSVTYSGTTRPNTDNVETSQSIDRLDHTSANVSYNSQAVYSTVLKTQSSQSKPQQRCIKGTLNIYPRQTQLLNNDGNNVTNSEQTHNQYLQSADTDGTNSYDTVHNTDNHATEFRDDTYDYTTIHPTTSPDPIYDHSNFKQNFDNVYDHSTPGSLSKDMRYLDHSCEITLQGSMQDVDPTYDHI</sequence>
<comment type="caution">
    <text evidence="4">The sequence shown here is derived from an EMBL/GenBank/DDBJ whole genome shotgun (WGS) entry which is preliminary data.</text>
</comment>
<organism evidence="4 5">
    <name type="scientific">Sinanodonta woodiana</name>
    <name type="common">Chinese pond mussel</name>
    <name type="synonym">Anodonta woodiana</name>
    <dbReference type="NCBI Taxonomy" id="1069815"/>
    <lineage>
        <taxon>Eukaryota</taxon>
        <taxon>Metazoa</taxon>
        <taxon>Spiralia</taxon>
        <taxon>Lophotrochozoa</taxon>
        <taxon>Mollusca</taxon>
        <taxon>Bivalvia</taxon>
        <taxon>Autobranchia</taxon>
        <taxon>Heteroconchia</taxon>
        <taxon>Palaeoheterodonta</taxon>
        <taxon>Unionida</taxon>
        <taxon>Unionoidea</taxon>
        <taxon>Unionidae</taxon>
        <taxon>Unioninae</taxon>
        <taxon>Sinanodonta</taxon>
    </lineage>
</organism>
<keyword evidence="2" id="KW-0732">Signal</keyword>
<proteinExistence type="predicted"/>
<keyword evidence="1" id="KW-0472">Membrane</keyword>
<keyword evidence="1" id="KW-0812">Transmembrane</keyword>
<feature type="signal peptide" evidence="2">
    <location>
        <begin position="1"/>
        <end position="19"/>
    </location>
</feature>
<dbReference type="AlphaFoldDB" id="A0ABD3TI33"/>
<evidence type="ECO:0000313" key="5">
    <source>
        <dbReference type="Proteomes" id="UP001634394"/>
    </source>
</evidence>
<evidence type="ECO:0000313" key="4">
    <source>
        <dbReference type="EMBL" id="KAL3836457.1"/>
    </source>
</evidence>
<dbReference type="SUPFAM" id="SSF49899">
    <property type="entry name" value="Concanavalin A-like lectins/glucanases"/>
    <property type="match status" value="2"/>
</dbReference>
<feature type="domain" description="MAM" evidence="3">
    <location>
        <begin position="22"/>
        <end position="173"/>
    </location>
</feature>
<dbReference type="SMART" id="SM00137">
    <property type="entry name" value="MAM"/>
    <property type="match status" value="1"/>
</dbReference>
<feature type="transmembrane region" description="Helical" evidence="1">
    <location>
        <begin position="370"/>
        <end position="393"/>
    </location>
</feature>
<keyword evidence="5" id="KW-1185">Reference proteome</keyword>
<evidence type="ECO:0000259" key="3">
    <source>
        <dbReference type="PROSITE" id="PS50060"/>
    </source>
</evidence>
<reference evidence="4 5" key="1">
    <citation type="submission" date="2024-11" db="EMBL/GenBank/DDBJ databases">
        <title>Chromosome-level genome assembly of the freshwater bivalve Anodonta woodiana.</title>
        <authorList>
            <person name="Chen X."/>
        </authorList>
    </citation>
    <scope>NUCLEOTIDE SEQUENCE [LARGE SCALE GENOMIC DNA]</scope>
    <source>
        <strain evidence="4">MN2024</strain>
        <tissue evidence="4">Gills</tissue>
    </source>
</reference>
<name>A0ABD3TI33_SINWO</name>
<dbReference type="EMBL" id="JBJQND010000018">
    <property type="protein sequence ID" value="KAL3836457.1"/>
    <property type="molecule type" value="Genomic_DNA"/>
</dbReference>
<gene>
    <name evidence="4" type="ORF">ACJMK2_021889</name>
</gene>
<protein>
    <recommendedName>
        <fullName evidence="3">MAM domain-containing protein</fullName>
    </recommendedName>
</protein>
<dbReference type="InterPro" id="IPR000998">
    <property type="entry name" value="MAM_dom"/>
</dbReference>
<dbReference type="InterPro" id="IPR013320">
    <property type="entry name" value="ConA-like_dom_sf"/>
</dbReference>
<accession>A0ABD3TI33</accession>